<gene>
    <name evidence="2" type="ORF">EYF80_066849</name>
</gene>
<dbReference type="AlphaFoldDB" id="A0A4Z2E2Z5"/>
<feature type="compositionally biased region" description="Basic and acidic residues" evidence="1">
    <location>
        <begin position="1"/>
        <end position="22"/>
    </location>
</feature>
<accession>A0A4Z2E2Z5</accession>
<comment type="caution">
    <text evidence="2">The sequence shown here is derived from an EMBL/GenBank/DDBJ whole genome shotgun (WGS) entry which is preliminary data.</text>
</comment>
<dbReference type="EMBL" id="SRLO01020062">
    <property type="protein sequence ID" value="TNN23034.1"/>
    <property type="molecule type" value="Genomic_DNA"/>
</dbReference>
<reference evidence="2 3" key="1">
    <citation type="submission" date="2019-03" db="EMBL/GenBank/DDBJ databases">
        <title>First draft genome of Liparis tanakae, snailfish: a comprehensive survey of snailfish specific genes.</title>
        <authorList>
            <person name="Kim W."/>
            <person name="Song I."/>
            <person name="Jeong J.-H."/>
            <person name="Kim D."/>
            <person name="Kim S."/>
            <person name="Ryu S."/>
            <person name="Song J.Y."/>
            <person name="Lee S.K."/>
        </authorList>
    </citation>
    <scope>NUCLEOTIDE SEQUENCE [LARGE SCALE GENOMIC DNA]</scope>
    <source>
        <tissue evidence="2">Muscle</tissue>
    </source>
</reference>
<evidence type="ECO:0000313" key="3">
    <source>
        <dbReference type="Proteomes" id="UP000314294"/>
    </source>
</evidence>
<sequence>MEESHVRPDPQEEEAHPRKGEESQQTGPYLVVVATPTAVKRNHTGTTSHPAPSQEHLKEGQERRGDHHGKALPATEARRSKAWSINTRTPAEAEGAGGGSALHTHRKEKNNMESPAERTIPVSWNHPRRRRGP</sequence>
<organism evidence="2 3">
    <name type="scientific">Liparis tanakae</name>
    <name type="common">Tanaka's snailfish</name>
    <dbReference type="NCBI Taxonomy" id="230148"/>
    <lineage>
        <taxon>Eukaryota</taxon>
        <taxon>Metazoa</taxon>
        <taxon>Chordata</taxon>
        <taxon>Craniata</taxon>
        <taxon>Vertebrata</taxon>
        <taxon>Euteleostomi</taxon>
        <taxon>Actinopterygii</taxon>
        <taxon>Neopterygii</taxon>
        <taxon>Teleostei</taxon>
        <taxon>Neoteleostei</taxon>
        <taxon>Acanthomorphata</taxon>
        <taxon>Eupercaria</taxon>
        <taxon>Perciformes</taxon>
        <taxon>Cottioidei</taxon>
        <taxon>Cottales</taxon>
        <taxon>Liparidae</taxon>
        <taxon>Liparis</taxon>
    </lineage>
</organism>
<dbReference type="Proteomes" id="UP000314294">
    <property type="component" value="Unassembled WGS sequence"/>
</dbReference>
<evidence type="ECO:0000256" key="1">
    <source>
        <dbReference type="SAM" id="MobiDB-lite"/>
    </source>
</evidence>
<name>A0A4Z2E2Z5_9TELE</name>
<evidence type="ECO:0000313" key="2">
    <source>
        <dbReference type="EMBL" id="TNN23034.1"/>
    </source>
</evidence>
<keyword evidence="3" id="KW-1185">Reference proteome</keyword>
<proteinExistence type="predicted"/>
<protein>
    <submittedName>
        <fullName evidence="2">Uncharacterized protein</fullName>
    </submittedName>
</protein>
<feature type="compositionally biased region" description="Basic and acidic residues" evidence="1">
    <location>
        <begin position="55"/>
        <end position="69"/>
    </location>
</feature>
<feature type="region of interest" description="Disordered" evidence="1">
    <location>
        <begin position="1"/>
        <end position="133"/>
    </location>
</feature>